<accession>A0A1H9L4Q0</accession>
<dbReference type="Proteomes" id="UP000199221">
    <property type="component" value="Unassembled WGS sequence"/>
</dbReference>
<evidence type="ECO:0000313" key="4">
    <source>
        <dbReference type="Proteomes" id="UP000199221"/>
    </source>
</evidence>
<organism evidence="2 4">
    <name type="scientific">Pseudomonas soli</name>
    <dbReference type="NCBI Taxonomy" id="1306993"/>
    <lineage>
        <taxon>Bacteria</taxon>
        <taxon>Pseudomonadati</taxon>
        <taxon>Pseudomonadota</taxon>
        <taxon>Gammaproteobacteria</taxon>
        <taxon>Pseudomonadales</taxon>
        <taxon>Pseudomonadaceae</taxon>
        <taxon>Pseudomonas</taxon>
    </lineage>
</organism>
<reference evidence="1 5" key="3">
    <citation type="submission" date="2024-01" db="EMBL/GenBank/DDBJ databases">
        <title>Unpublished Manusciprt.</title>
        <authorList>
            <person name="Duman M."/>
            <person name="Valdes E.G."/>
            <person name="Ajmi N."/>
            <person name="Altun S."/>
            <person name="Saticioglu I.B."/>
        </authorList>
    </citation>
    <scope>NUCLEOTIDE SEQUENCE [LARGE SCALE GENOMIC DNA]</scope>
    <source>
        <strain evidence="1 5">139P</strain>
    </source>
</reference>
<dbReference type="Gene3D" id="3.40.50.1110">
    <property type="entry name" value="SGNH hydrolase"/>
    <property type="match status" value="1"/>
</dbReference>
<dbReference type="EMBL" id="JAZDQQ010000004">
    <property type="protein sequence ID" value="MEE1879765.1"/>
    <property type="molecule type" value="Genomic_DNA"/>
</dbReference>
<protein>
    <recommendedName>
        <fullName evidence="6">GDSL-like Lipase/Acylhydrolase family protein</fullName>
    </recommendedName>
</protein>
<dbReference type="Proteomes" id="UP001329505">
    <property type="component" value="Unassembled WGS sequence"/>
</dbReference>
<evidence type="ECO:0000313" key="5">
    <source>
        <dbReference type="Proteomes" id="UP001329505"/>
    </source>
</evidence>
<dbReference type="RefSeq" id="WP_244891320.1">
    <property type="nucleotide sequence ID" value="NZ_CP083803.1"/>
</dbReference>
<dbReference type="InterPro" id="IPR036514">
    <property type="entry name" value="SGNH_hydro_sf"/>
</dbReference>
<dbReference type="SUPFAM" id="SSF52266">
    <property type="entry name" value="SGNH hydrolase"/>
    <property type="match status" value="1"/>
</dbReference>
<gene>
    <name evidence="3" type="ORF">K7K07_14080</name>
    <name evidence="2" type="ORF">SAMN05216230_105190</name>
    <name evidence="1" type="ORF">V0R55_06300</name>
</gene>
<dbReference type="GO" id="GO:0016788">
    <property type="term" value="F:hydrolase activity, acting on ester bonds"/>
    <property type="evidence" value="ECO:0007669"/>
    <property type="project" value="UniProtKB-ARBA"/>
</dbReference>
<dbReference type="Proteomes" id="UP001209279">
    <property type="component" value="Chromosome"/>
</dbReference>
<proteinExistence type="predicted"/>
<dbReference type="EMBL" id="CP083803">
    <property type="protein sequence ID" value="UXZ43207.1"/>
    <property type="molecule type" value="Genomic_DNA"/>
</dbReference>
<evidence type="ECO:0000313" key="2">
    <source>
        <dbReference type="EMBL" id="SER06117.1"/>
    </source>
</evidence>
<evidence type="ECO:0000313" key="1">
    <source>
        <dbReference type="EMBL" id="MEE1879765.1"/>
    </source>
</evidence>
<reference evidence="2 4" key="1">
    <citation type="submission" date="2016-10" db="EMBL/GenBank/DDBJ databases">
        <authorList>
            <person name="de Groot N.N."/>
        </authorList>
    </citation>
    <scope>NUCLEOTIDE SEQUENCE [LARGE SCALE GENOMIC DNA]</scope>
    <source>
        <strain evidence="2 4">LMG 27941</strain>
    </source>
</reference>
<evidence type="ECO:0008006" key="6">
    <source>
        <dbReference type="Google" id="ProtNLM"/>
    </source>
</evidence>
<keyword evidence="5" id="KW-1185">Reference proteome</keyword>
<dbReference type="EMBL" id="FOEQ01000005">
    <property type="protein sequence ID" value="SER06117.1"/>
    <property type="molecule type" value="Genomic_DNA"/>
</dbReference>
<evidence type="ECO:0000313" key="3">
    <source>
        <dbReference type="EMBL" id="UXZ43207.1"/>
    </source>
</evidence>
<dbReference type="AlphaFoldDB" id="A0A1H9L4Q0"/>
<sequence>MTPIDSDTPGSMGTPDPLAEDYQRFLQLGSRRAPHTLYVHERGYRSGTINTDALGMRYSHCAGKRFSVAERGGTARVNLLVGGSTAMGIGASSDEHTVASYLSMLTGEIWLSLAGCGLNATQELLMFLTHQHRFGQIGHVVVLSGLNSLAQEALAEVLAGAQDPHRAQAYQDFLNRFNEGVQATGEARRESLWQRLGQVLAPARQPRWPDIEPLSSPDKRLIRAADCVGRTLRQWDRLLADGHTTLTFILQPLLPWCREVVPSAEQAMLGKLDRQPSNFDRLLGDTFDSQLHMAFFRRIKNQAEPVPCYDMNSMLSSSPVFSEHLFVDRLHFNDLGNNALAKVITAKLGLAQERQALRKVAPIKLV</sequence>
<reference evidence="3" key="2">
    <citation type="submission" date="2021-08" db="EMBL/GenBank/DDBJ databases">
        <authorList>
            <person name="Yaryura P.M."/>
            <person name="Bianco M.I."/>
            <person name="Morais C."/>
            <person name="Setubal J.C."/>
        </authorList>
    </citation>
    <scope>NUCLEOTIDE SEQUENCE</scope>
    <source>
        <strain evidence="3">AP1</strain>
    </source>
</reference>
<name>A0A1H9L4Q0_9PSED</name>